<sequence length="52" mass="5678">MPAARCPLPAARVEGLRETGHLITAQRLTQQDESGRAHHDVALYCLGRPCPI</sequence>
<dbReference type="Pfam" id="PF14090">
    <property type="entry name" value="HTH_39"/>
    <property type="match status" value="1"/>
</dbReference>
<evidence type="ECO:0000313" key="3">
    <source>
        <dbReference type="Proteomes" id="UP001519667"/>
    </source>
</evidence>
<keyword evidence="3" id="KW-1185">Reference proteome</keyword>
<name>A0ABS5XEN6_9GAMM</name>
<evidence type="ECO:0000259" key="1">
    <source>
        <dbReference type="Pfam" id="PF14090"/>
    </source>
</evidence>
<proteinExistence type="predicted"/>
<protein>
    <recommendedName>
        <fullName evidence="1">Winged helix-turn-helix domain-containing protein</fullName>
    </recommendedName>
</protein>
<accession>A0ABS5XEN6</accession>
<evidence type="ECO:0000313" key="2">
    <source>
        <dbReference type="EMBL" id="MBT8764792.1"/>
    </source>
</evidence>
<dbReference type="Proteomes" id="UP001519667">
    <property type="component" value="Unassembled WGS sequence"/>
</dbReference>
<gene>
    <name evidence="2" type="ORF">J7302_01315</name>
</gene>
<dbReference type="InterPro" id="IPR055245">
    <property type="entry name" value="HTH_proteobacteria"/>
</dbReference>
<comment type="caution">
    <text evidence="2">The sequence shown here is derived from an EMBL/GenBank/DDBJ whole genome shotgun (WGS) entry which is preliminary data.</text>
</comment>
<dbReference type="EMBL" id="JAGTIS010000001">
    <property type="protein sequence ID" value="MBT8764792.1"/>
    <property type="molecule type" value="Genomic_DNA"/>
</dbReference>
<organism evidence="2 3">
    <name type="scientific">Metapseudomonas boanensis</name>
    <dbReference type="NCBI Taxonomy" id="2822138"/>
    <lineage>
        <taxon>Bacteria</taxon>
        <taxon>Pseudomonadati</taxon>
        <taxon>Pseudomonadota</taxon>
        <taxon>Gammaproteobacteria</taxon>
        <taxon>Pseudomonadales</taxon>
        <taxon>Pseudomonadaceae</taxon>
        <taxon>Metapseudomonas</taxon>
    </lineage>
</organism>
<feature type="domain" description="Winged helix-turn-helix" evidence="1">
    <location>
        <begin position="4"/>
        <end position="48"/>
    </location>
</feature>
<reference evidence="2 3" key="1">
    <citation type="submission" date="2021-04" db="EMBL/GenBank/DDBJ databases">
        <title>Pseudomonas boanensis sp. nov., a bacterium isolated from river water used for household purposes in Boane District, Mozambique.</title>
        <authorList>
            <person name="Nicklasson M."/>
            <person name="Martin-Rodriguez A.J."/>
            <person name="Thorell K."/>
            <person name="Neves L."/>
            <person name="Mussagy A."/>
            <person name="Rydberg H.A."/>
            <person name="Hernroth B."/>
            <person name="Svensson-Stadler L."/>
            <person name="Sjoling A."/>
        </authorList>
    </citation>
    <scope>NUCLEOTIDE SEQUENCE [LARGE SCALE GENOMIC DNA]</scope>
    <source>
        <strain evidence="2 3">DB1</strain>
    </source>
</reference>